<dbReference type="SMART" id="SM00184">
    <property type="entry name" value="RING"/>
    <property type="match status" value="1"/>
</dbReference>
<keyword evidence="7" id="KW-0732">Signal</keyword>
<dbReference type="SUPFAM" id="SSF48452">
    <property type="entry name" value="TPR-like"/>
    <property type="match status" value="2"/>
</dbReference>
<evidence type="ECO:0000256" key="4">
    <source>
        <dbReference type="PROSITE-ProRule" id="PRU00339"/>
    </source>
</evidence>
<sequence length="2121" mass="230833">MSRLACPSHLHLLFFTSSTTGGMPILSATSLLVSYPPSKFPKFSRDNASQPPILPPEFTFQLSTNRKTLKISYEKKRQAHNFILYFFKTIHHQIVHYGRDGTDKADLVRQVEAKRARKGIQPHSAFARVALSEGLLDEALFHFTHAINCNTLSSQDYCGRAETSIKMEKYESALTDCWRSMVLDQKHSSKPFYNASQCYYELGYLKQAREMNKQAMNFCCDEEQRELIEAQSLYIEKAKIGQRLNRYPRKSESEADHVEEEKANVVFRKLQCEGSALYQSRKFSEAADKFHQALEMVTSLGLEALETQAEDTQLLTYCYALACVHTGTSSNLQYAIEKFNYVISEGFNLAASHYGLGLAYKHLNRFSEALAEFHKAAERRRTSTRLQWPQTLITLEETDPESLQKLLKSLIRECKNPPKPDAICKFHLDGESSRTEIYRSDPDYKGFIRLLCNCRCCIEFHSSCWKIYRHNRGEHIDKEMLDKECPTPNCWGFIVHISIFKLDLDHPIEMTSSKKFEATPSIRKPAIKMKTTNALKLQKKAEKKQWRRERREEDRKKKAEEAKLLEESLTSDSQADTSHYRDKENDLPDVNVSNQKFTVLMTKEQDNLMENKAKQKVSKPKKKKEKTKQVLTFDLQFSADKDKELLGLNNLDDDGDFTSQPGLMGSPRVTSLHHPPVAAAVSSSLGLMPNPIMPLKPVSQGNGLLPLPLKPKPIIDVFLQNLIECFVTVLQGGPQELGSSIVQDILGSAPSETRARVAAAGGVAAFLGSQPQFIVAGGKVGLARGGPGLLSNGPSTATRKIPNGGGSGAGLLDTPALAGTSAWGSGVRTFETNNTQKGLLGSFPLASYINNERLDANLRLNPSATEFIPGLRKNSLDNAKTEPQNGVEEDKTDGTGAGRQEEADEDGSGEFVTVTHKKSSHSAKQSLKAGGHNSKILPYQNGVVANMYSVLREEQSSAEDSSAGSAASTIKSAASLQQSYNKPPSPLTAAFSKESGASIRSATKSSSSILAAAPPPPLPLSITSVGAAARGRAVSDASSTLSEDVRACSPNSLGSHVSQGSSNSNSNPCSSSIGQQAAIEPLQPLKAVGLNFPKRAKRRDLLREKKIFSLGGSQPSVTQVSSQNSSSVKSQGAMGEVDDVDSLGSDSISDKDGSNGLDAAPLAPAISSQGSLSENKPGKVQTHVLSESDQYLQELESYSEDKSSTYPRNGGSYLNSESYLSNVHGGETLPNPPHLQGAVVGNQRRKESRVLRNLGLSSHSPSPPPPLDKSSISASGQTAVSSRSSSTASKEEAHQGHMFDSSGNFRSALSNDDLWQDVEISSPAAQRTSQVNGSQAFTEQTKGVSYQGVGAAGTADPWAKPANQIAGSKYGLGDLLYGGEDFPKSDPFFPSHHDADYSSATTSFLSQLHGGGSADATTSFLSQLQGSGSADATTSFLSQLHGGGSADATTSFLSQLQGSGSAEASFKVPSKPESLVASSALLSTAGVGASDIRTWSPLSSDSQSRGQGESKAGFQAWPSSFAQGEDKQDALLDENPFAFTLYKEKSQGPLKTIGSDPLFPSMATSWAGGSSLQATAPPVKSLATVSVNTDLTGEKLKSLQLKFYEVKDDRDSLRAKVKAEQEEKEREKSQRLELKTRLTEVTALMEKQGRELEDTKRHAETVGKERDSLNQAMKEALSKARQLDEVKILLQNEVLKVKHHEKQILNLNVQAALTTLEMRRKEACSHMYKIDGIIHRIRNIDQIADPALVEKHKEWEDYVKACEAAIKDVLETHKSGVQALDEGQSLDEVLPLRSPFLPAIPTPPSEQSLIGRPRPKVQPPPVQTEPDSATSRPDSPEDEESAFLKMLSQGAAPTEQEKSNLSRAAEPAAPMRLPPGLPRRPLSQGPIPLNNLPPRPAAAPSSSSVSSSSSSASSGLASIKLPSRQHVARPSLASIAATMVPQSSLHQSQASGQPRPSQPQPQQTSIFDRLVRTIQETFPDFTRPQIQRIIEELRRENGGSLARFSFDRLAHSIVEKIVDGEGETGHPKAGAAAAQRLHREETGSTGRQGQRNARAGSPPELTCTICHDDMEPGCGQEIRVLDCGHRFHEDCIQSWLRVNQTCPNCRSHSLLEEDFPSLRKF</sequence>
<feature type="compositionally biased region" description="Polar residues" evidence="6">
    <location>
        <begin position="1204"/>
        <end position="1221"/>
    </location>
</feature>
<feature type="coiled-coil region" evidence="5">
    <location>
        <begin position="1666"/>
        <end position="1693"/>
    </location>
</feature>
<feature type="region of interest" description="Disordered" evidence="6">
    <location>
        <begin position="1493"/>
        <end position="1513"/>
    </location>
</feature>
<keyword evidence="1 3" id="KW-0479">Metal-binding</keyword>
<dbReference type="Pfam" id="PF19179">
    <property type="entry name" value="TTC3_DZIP3_dom"/>
    <property type="match status" value="1"/>
</dbReference>
<feature type="region of interest" description="Disordered" evidence="6">
    <location>
        <begin position="536"/>
        <end position="589"/>
    </location>
</feature>
<evidence type="ECO:0000313" key="10">
    <source>
        <dbReference type="Proteomes" id="UP000762676"/>
    </source>
</evidence>
<dbReference type="GO" id="GO:0005737">
    <property type="term" value="C:cytoplasm"/>
    <property type="evidence" value="ECO:0007669"/>
    <property type="project" value="UniProtKB-ARBA"/>
</dbReference>
<dbReference type="Gene3D" id="3.30.40.10">
    <property type="entry name" value="Zinc/RING finger domain, C3HC4 (zinc finger)"/>
    <property type="match status" value="1"/>
</dbReference>
<dbReference type="InterPro" id="IPR019734">
    <property type="entry name" value="TPR_rpt"/>
</dbReference>
<dbReference type="InterPro" id="IPR001841">
    <property type="entry name" value="Znf_RING"/>
</dbReference>
<dbReference type="Gene3D" id="1.25.40.10">
    <property type="entry name" value="Tetratricopeptide repeat domain"/>
    <property type="match status" value="2"/>
</dbReference>
<dbReference type="Proteomes" id="UP000762676">
    <property type="component" value="Unassembled WGS sequence"/>
</dbReference>
<feature type="signal peptide" evidence="7">
    <location>
        <begin position="1"/>
        <end position="22"/>
    </location>
</feature>
<feature type="region of interest" description="Disordered" evidence="6">
    <location>
        <begin position="2038"/>
        <end position="2058"/>
    </location>
</feature>
<dbReference type="SMART" id="SM00028">
    <property type="entry name" value="TPR"/>
    <property type="match status" value="4"/>
</dbReference>
<comment type="caution">
    <text evidence="9">The sequence shown here is derived from an EMBL/GenBank/DDBJ whole genome shotgun (WGS) entry which is preliminary data.</text>
</comment>
<name>A0AAV4K1F6_9GAST</name>
<dbReference type="Pfam" id="PF24905">
    <property type="entry name" value="TTC3_9th"/>
    <property type="match status" value="1"/>
</dbReference>
<reference evidence="9 10" key="1">
    <citation type="journal article" date="2021" name="Elife">
        <title>Chloroplast acquisition without the gene transfer in kleptoplastic sea slugs, Plakobranchus ocellatus.</title>
        <authorList>
            <person name="Maeda T."/>
            <person name="Takahashi S."/>
            <person name="Yoshida T."/>
            <person name="Shimamura S."/>
            <person name="Takaki Y."/>
            <person name="Nagai Y."/>
            <person name="Toyoda A."/>
            <person name="Suzuki Y."/>
            <person name="Arimoto A."/>
            <person name="Ishii H."/>
            <person name="Satoh N."/>
            <person name="Nishiyama T."/>
            <person name="Hasebe M."/>
            <person name="Maruyama T."/>
            <person name="Minagawa J."/>
            <person name="Obokata J."/>
            <person name="Shigenobu S."/>
        </authorList>
    </citation>
    <scope>NUCLEOTIDE SEQUENCE [LARGE SCALE GENOMIC DNA]</scope>
</reference>
<feature type="domain" description="RING-type" evidence="8">
    <location>
        <begin position="2063"/>
        <end position="2106"/>
    </location>
</feature>
<feature type="region of interest" description="Disordered" evidence="6">
    <location>
        <begin position="869"/>
        <end position="936"/>
    </location>
</feature>
<keyword evidence="2" id="KW-0862">Zinc</keyword>
<feature type="coiled-coil region" evidence="5">
    <location>
        <begin position="1610"/>
        <end position="1637"/>
    </location>
</feature>
<dbReference type="InterPro" id="IPR056870">
    <property type="entry name" value="TTC3/DZIP3/RBM44-like_helical"/>
</dbReference>
<feature type="chain" id="PRO_5043685788" evidence="7">
    <location>
        <begin position="23"/>
        <end position="2121"/>
    </location>
</feature>
<organism evidence="9 10">
    <name type="scientific">Elysia marginata</name>
    <dbReference type="NCBI Taxonomy" id="1093978"/>
    <lineage>
        <taxon>Eukaryota</taxon>
        <taxon>Metazoa</taxon>
        <taxon>Spiralia</taxon>
        <taxon>Lophotrochozoa</taxon>
        <taxon>Mollusca</taxon>
        <taxon>Gastropoda</taxon>
        <taxon>Heterobranchia</taxon>
        <taxon>Euthyneura</taxon>
        <taxon>Panpulmonata</taxon>
        <taxon>Sacoglossa</taxon>
        <taxon>Placobranchoidea</taxon>
        <taxon>Plakobranchidae</taxon>
        <taxon>Elysia</taxon>
    </lineage>
</organism>
<dbReference type="GO" id="GO:0008270">
    <property type="term" value="F:zinc ion binding"/>
    <property type="evidence" value="ECO:0007669"/>
    <property type="project" value="UniProtKB-KW"/>
</dbReference>
<feature type="region of interest" description="Disordered" evidence="6">
    <location>
        <begin position="1254"/>
        <end position="1305"/>
    </location>
</feature>
<feature type="compositionally biased region" description="Polar residues" evidence="6">
    <location>
        <begin position="1496"/>
        <end position="1507"/>
    </location>
</feature>
<feature type="region of interest" description="Disordered" evidence="6">
    <location>
        <begin position="1196"/>
        <end position="1238"/>
    </location>
</feature>
<dbReference type="PROSITE" id="PS50005">
    <property type="entry name" value="TPR"/>
    <property type="match status" value="1"/>
</dbReference>
<dbReference type="SUPFAM" id="SSF57850">
    <property type="entry name" value="RING/U-box"/>
    <property type="match status" value="1"/>
</dbReference>
<dbReference type="PANTHER" id="PTHR17550">
    <property type="entry name" value="E3 UBIQUITIN-PROTEIN LIGASE TTC3"/>
    <property type="match status" value="1"/>
</dbReference>
<evidence type="ECO:0000259" key="8">
    <source>
        <dbReference type="PROSITE" id="PS50089"/>
    </source>
</evidence>
<evidence type="ECO:0000256" key="7">
    <source>
        <dbReference type="SAM" id="SignalP"/>
    </source>
</evidence>
<proteinExistence type="predicted"/>
<keyword evidence="10" id="KW-1185">Reference proteome</keyword>
<gene>
    <name evidence="9" type="ORF">ElyMa_005283200</name>
</gene>
<evidence type="ECO:0000256" key="2">
    <source>
        <dbReference type="ARBA" id="ARBA00022833"/>
    </source>
</evidence>
<feature type="compositionally biased region" description="Low complexity" evidence="6">
    <location>
        <begin position="1268"/>
        <end position="1288"/>
    </location>
</feature>
<dbReference type="InterPro" id="IPR011990">
    <property type="entry name" value="TPR-like_helical_dom_sf"/>
</dbReference>
<keyword evidence="5" id="KW-0175">Coiled coil</keyword>
<dbReference type="CDD" id="cd16454">
    <property type="entry name" value="RING-H2_PA-TM-RING"/>
    <property type="match status" value="1"/>
</dbReference>
<evidence type="ECO:0000256" key="3">
    <source>
        <dbReference type="PROSITE-ProRule" id="PRU00175"/>
    </source>
</evidence>
<dbReference type="Pfam" id="PF13639">
    <property type="entry name" value="zf-RING_2"/>
    <property type="match status" value="1"/>
</dbReference>
<dbReference type="InterPro" id="IPR013083">
    <property type="entry name" value="Znf_RING/FYVE/PHD"/>
</dbReference>
<keyword evidence="4" id="KW-0802">TPR repeat</keyword>
<dbReference type="InterPro" id="IPR043866">
    <property type="entry name" value="TTC3/DZIP3_dom"/>
</dbReference>
<feature type="region of interest" description="Disordered" evidence="6">
    <location>
        <begin position="1940"/>
        <end position="1963"/>
    </location>
</feature>
<feature type="region of interest" description="Disordered" evidence="6">
    <location>
        <begin position="1112"/>
        <end position="1181"/>
    </location>
</feature>
<feature type="region of interest" description="Disordered" evidence="6">
    <location>
        <begin position="1797"/>
        <end position="1917"/>
    </location>
</feature>
<accession>A0AAV4K1F6</accession>
<feature type="repeat" description="TPR" evidence="4">
    <location>
        <begin position="350"/>
        <end position="383"/>
    </location>
</feature>
<evidence type="ECO:0000256" key="6">
    <source>
        <dbReference type="SAM" id="MobiDB-lite"/>
    </source>
</evidence>
<protein>
    <submittedName>
        <fullName evidence="9">E3 ubiquitin-protein ligase TTC3</fullName>
    </submittedName>
</protein>
<keyword evidence="1 3" id="KW-0863">Zinc-finger</keyword>
<evidence type="ECO:0000256" key="1">
    <source>
        <dbReference type="ARBA" id="ARBA00022771"/>
    </source>
</evidence>
<dbReference type="EMBL" id="BMAT01010540">
    <property type="protein sequence ID" value="GFS27577.1"/>
    <property type="molecule type" value="Genomic_DNA"/>
</dbReference>
<evidence type="ECO:0000256" key="5">
    <source>
        <dbReference type="SAM" id="Coils"/>
    </source>
</evidence>
<feature type="compositionally biased region" description="Low complexity" evidence="6">
    <location>
        <begin position="1898"/>
        <end position="1917"/>
    </location>
</feature>
<feature type="compositionally biased region" description="Low complexity" evidence="6">
    <location>
        <begin position="1113"/>
        <end position="1131"/>
    </location>
</feature>
<dbReference type="PANTHER" id="PTHR17550:SF7">
    <property type="entry name" value="RNA-BINDING PROTEIN 44"/>
    <property type="match status" value="1"/>
</dbReference>
<feature type="compositionally biased region" description="Basic and acidic residues" evidence="6">
    <location>
        <begin position="539"/>
        <end position="566"/>
    </location>
</feature>
<evidence type="ECO:0000313" key="9">
    <source>
        <dbReference type="EMBL" id="GFS27577.1"/>
    </source>
</evidence>
<feature type="compositionally biased region" description="Polar residues" evidence="6">
    <location>
        <begin position="568"/>
        <end position="577"/>
    </location>
</feature>
<dbReference type="PROSITE" id="PS50089">
    <property type="entry name" value="ZF_RING_2"/>
    <property type="match status" value="1"/>
</dbReference>
<feature type="region of interest" description="Disordered" evidence="6">
    <location>
        <begin position="1052"/>
        <end position="1073"/>
    </location>
</feature>
<feature type="compositionally biased region" description="Low complexity" evidence="6">
    <location>
        <begin position="1947"/>
        <end position="1963"/>
    </location>
</feature>